<dbReference type="PANTHER" id="PTHR39569:SF1">
    <property type="entry name" value="INORGANIC TRIPHOSPHATASE"/>
    <property type="match status" value="1"/>
</dbReference>
<keyword evidence="3" id="KW-1185">Reference proteome</keyword>
<comment type="caution">
    <text evidence="2">The sequence shown here is derived from an EMBL/GenBank/DDBJ whole genome shotgun (WGS) entry which is preliminary data.</text>
</comment>
<evidence type="ECO:0000259" key="1">
    <source>
        <dbReference type="PROSITE" id="PS51707"/>
    </source>
</evidence>
<dbReference type="InterPro" id="IPR039013">
    <property type="entry name" value="YgiF"/>
</dbReference>
<organism evidence="2 3">
    <name type="scientific">Alishewanella maricola</name>
    <dbReference type="NCBI Taxonomy" id="2795740"/>
    <lineage>
        <taxon>Bacteria</taxon>
        <taxon>Pseudomonadati</taxon>
        <taxon>Pseudomonadota</taxon>
        <taxon>Gammaproteobacteria</taxon>
        <taxon>Alteromonadales</taxon>
        <taxon>Alteromonadaceae</taxon>
        <taxon>Alishewanella</taxon>
    </lineage>
</organism>
<dbReference type="Pfam" id="PF01928">
    <property type="entry name" value="CYTH"/>
    <property type="match status" value="1"/>
</dbReference>
<dbReference type="SUPFAM" id="SSF55154">
    <property type="entry name" value="CYTH-like phosphatases"/>
    <property type="match status" value="1"/>
</dbReference>
<evidence type="ECO:0000313" key="2">
    <source>
        <dbReference type="EMBL" id="MCB5227670.1"/>
    </source>
</evidence>
<sequence>MSLELELKYLISAADAALLPDLLQLYPILRTTEPQSLLNAYFDTAEHWFRQHDMGLRSRLKLGRFEQTLKLAGQQHGALQIRPEYNVPCHGVIPQLDQFPAEVWPVDTDISALQTQLVELFRTDFQRSSWVVQLPDAEIEVVYDNGEVRAGERRQAISEMELELLSGRPQALFELAEFLLKALPLRTGWLSKAARGYQLFHNKTTARPKPLAAQQAAQPLLVYLQRLQQLENCYLQELAPDLLSEVEDALQQLAHQLTDEGQQLLSSQARTAARELAESGALVFNSQAYHLLLLKVSALLLQDV</sequence>
<dbReference type="Proteomes" id="UP000633814">
    <property type="component" value="Unassembled WGS sequence"/>
</dbReference>
<evidence type="ECO:0000313" key="3">
    <source>
        <dbReference type="Proteomes" id="UP000633814"/>
    </source>
</evidence>
<proteinExistence type="predicted"/>
<name>A0ABS8C6B1_9ALTE</name>
<dbReference type="RefSeq" id="WP_226751733.1">
    <property type="nucleotide sequence ID" value="NZ_JAEINI020000009.1"/>
</dbReference>
<protein>
    <submittedName>
        <fullName evidence="2">CYTH domain-containing protein</fullName>
    </submittedName>
</protein>
<dbReference type="EMBL" id="JAEINI020000009">
    <property type="protein sequence ID" value="MCB5227670.1"/>
    <property type="molecule type" value="Genomic_DNA"/>
</dbReference>
<dbReference type="CDD" id="cd07756">
    <property type="entry name" value="CYTH-like_Pase_CHAD"/>
    <property type="match status" value="1"/>
</dbReference>
<dbReference type="InterPro" id="IPR033469">
    <property type="entry name" value="CYTH-like_dom_sf"/>
</dbReference>
<gene>
    <name evidence="2" type="ORF">JAO78_012695</name>
</gene>
<dbReference type="PANTHER" id="PTHR39569">
    <property type="entry name" value="INORGANIC TRIPHOSPHATASE"/>
    <property type="match status" value="1"/>
</dbReference>
<feature type="domain" description="CYTH" evidence="1">
    <location>
        <begin position="2"/>
        <end position="203"/>
    </location>
</feature>
<dbReference type="InterPro" id="IPR023577">
    <property type="entry name" value="CYTH_domain"/>
</dbReference>
<reference evidence="2 3" key="1">
    <citation type="submission" date="2021-10" db="EMBL/GenBank/DDBJ databases">
        <title>Alishewanella koreense sp. nov. isolated from seawater of southwestern coast in South Korea and the proposal for the reclassification of Rheinheimera perlucida and Rheinheimera tuosuensis as Arsukibacterium perlucida and Arsukibacterium tuosuensis.</title>
        <authorList>
            <person name="Kim K.H."/>
            <person name="Ruan W."/>
            <person name="Kim K.R."/>
            <person name="Baek J.H."/>
            <person name="Jeon C.O."/>
        </authorList>
    </citation>
    <scope>NUCLEOTIDE SEQUENCE [LARGE SCALE GENOMIC DNA]</scope>
    <source>
        <strain evidence="2 3">16-MA</strain>
    </source>
</reference>
<accession>A0ABS8C6B1</accession>
<dbReference type="PROSITE" id="PS51707">
    <property type="entry name" value="CYTH"/>
    <property type="match status" value="1"/>
</dbReference>
<dbReference type="SMART" id="SM01118">
    <property type="entry name" value="CYTH"/>
    <property type="match status" value="1"/>
</dbReference>
<dbReference type="Gene3D" id="2.40.320.10">
    <property type="entry name" value="Hypothetical Protein Pfu-838710-001"/>
    <property type="match status" value="1"/>
</dbReference>